<evidence type="ECO:0000256" key="3">
    <source>
        <dbReference type="ARBA" id="ARBA00022692"/>
    </source>
</evidence>
<feature type="transmembrane region" description="Helical" evidence="7">
    <location>
        <begin position="290"/>
        <end position="309"/>
    </location>
</feature>
<feature type="compositionally biased region" description="Basic and acidic residues" evidence="6">
    <location>
        <begin position="213"/>
        <end position="222"/>
    </location>
</feature>
<feature type="transmembrane region" description="Helical" evidence="7">
    <location>
        <begin position="34"/>
        <end position="57"/>
    </location>
</feature>
<protein>
    <submittedName>
        <fullName evidence="9">MFS general substrate transporter</fullName>
    </submittedName>
</protein>
<evidence type="ECO:0000256" key="6">
    <source>
        <dbReference type="SAM" id="MobiDB-lite"/>
    </source>
</evidence>
<dbReference type="Gene3D" id="1.20.1250.20">
    <property type="entry name" value="MFS general substrate transporter like domains"/>
    <property type="match status" value="1"/>
</dbReference>
<sequence>MHFRSLILFSKIVPVAPTALHERVGLSVDEEQRWTSILLALYGAALLATSPVAGYIADRFDSRYWPLITGLVALGASTALLCVGTSLALWIIGRLFQGASAAIVWTVGLALMVDTVGRDGLGQAMGYIGMGMTLGIMGGPLLGGVIYGRGGYYAVFGLAFALVGVDIVLRLVMIEKKHAVRWQQQQQPPSLSKDKAATQEAADQPTSSSSDTIPEKTPDLEQHHHHTTPSTPNPPTQPTQANAITTLLSSPRMLVTLWTYFIISLVFSSFDSVLPLFVEDTFGWGQLGQGLIFIPISVPHLLDPVVGYINDRFPAIRRYLAAGALVATVPPIVAMRCVTSNSISDKVLLCALLALVGACVAALMAPVIVEASYVVQEKEARNPHIFGKGGAMALAYGILNVAFAAGTIAGPFFAGFIRESAGWATMTWALALVTGVSAVPVVLLLGGFLLQRKGSSEKMDVGGDGGGGDLGE</sequence>
<comment type="subcellular location">
    <subcellularLocation>
        <location evidence="1">Membrane</location>
        <topology evidence="1">Multi-pass membrane protein</topology>
    </subcellularLocation>
</comment>
<keyword evidence="10" id="KW-1185">Reference proteome</keyword>
<dbReference type="CDD" id="cd17325">
    <property type="entry name" value="MFS_MdtG_SLC18_like"/>
    <property type="match status" value="1"/>
</dbReference>
<dbReference type="GO" id="GO:0016020">
    <property type="term" value="C:membrane"/>
    <property type="evidence" value="ECO:0007669"/>
    <property type="project" value="UniProtKB-SubCell"/>
</dbReference>
<evidence type="ECO:0000259" key="8">
    <source>
        <dbReference type="PROSITE" id="PS50850"/>
    </source>
</evidence>
<feature type="transmembrane region" description="Helical" evidence="7">
    <location>
        <begin position="257"/>
        <end position="278"/>
    </location>
</feature>
<dbReference type="PROSITE" id="PS50850">
    <property type="entry name" value="MFS"/>
    <property type="match status" value="1"/>
</dbReference>
<feature type="transmembrane region" description="Helical" evidence="7">
    <location>
        <begin position="346"/>
        <end position="369"/>
    </location>
</feature>
<evidence type="ECO:0000256" key="5">
    <source>
        <dbReference type="ARBA" id="ARBA00023136"/>
    </source>
</evidence>
<accession>A0A2V5HU06</accession>
<dbReference type="InterPro" id="IPR011701">
    <property type="entry name" value="MFS"/>
</dbReference>
<proteinExistence type="predicted"/>
<feature type="transmembrane region" description="Helical" evidence="7">
    <location>
        <begin position="316"/>
        <end position="334"/>
    </location>
</feature>
<dbReference type="Pfam" id="PF07690">
    <property type="entry name" value="MFS_1"/>
    <property type="match status" value="1"/>
</dbReference>
<feature type="transmembrane region" description="Helical" evidence="7">
    <location>
        <begin position="426"/>
        <end position="450"/>
    </location>
</feature>
<dbReference type="SUPFAM" id="SSF103473">
    <property type="entry name" value="MFS general substrate transporter"/>
    <property type="match status" value="1"/>
</dbReference>
<evidence type="ECO:0000256" key="1">
    <source>
        <dbReference type="ARBA" id="ARBA00004141"/>
    </source>
</evidence>
<feature type="transmembrane region" description="Helical" evidence="7">
    <location>
        <begin position="124"/>
        <end position="146"/>
    </location>
</feature>
<evidence type="ECO:0000256" key="7">
    <source>
        <dbReference type="SAM" id="Phobius"/>
    </source>
</evidence>
<dbReference type="InterPro" id="IPR020846">
    <property type="entry name" value="MFS_dom"/>
</dbReference>
<name>A0A2V5HU06_9EURO</name>
<keyword evidence="5 7" id="KW-0472">Membrane</keyword>
<dbReference type="EMBL" id="KZ825559">
    <property type="protein sequence ID" value="PYI27909.1"/>
    <property type="molecule type" value="Genomic_DNA"/>
</dbReference>
<feature type="transmembrane region" description="Helical" evidence="7">
    <location>
        <begin position="98"/>
        <end position="117"/>
    </location>
</feature>
<evidence type="ECO:0000256" key="2">
    <source>
        <dbReference type="ARBA" id="ARBA00022448"/>
    </source>
</evidence>
<gene>
    <name evidence="9" type="ORF">BP00DRAFT_428887</name>
</gene>
<evidence type="ECO:0000256" key="4">
    <source>
        <dbReference type="ARBA" id="ARBA00022989"/>
    </source>
</evidence>
<organism evidence="9 10">
    <name type="scientific">Aspergillus indologenus CBS 114.80</name>
    <dbReference type="NCBI Taxonomy" id="1450541"/>
    <lineage>
        <taxon>Eukaryota</taxon>
        <taxon>Fungi</taxon>
        <taxon>Dikarya</taxon>
        <taxon>Ascomycota</taxon>
        <taxon>Pezizomycotina</taxon>
        <taxon>Eurotiomycetes</taxon>
        <taxon>Eurotiomycetidae</taxon>
        <taxon>Eurotiales</taxon>
        <taxon>Aspergillaceae</taxon>
        <taxon>Aspergillus</taxon>
        <taxon>Aspergillus subgen. Circumdati</taxon>
    </lineage>
</organism>
<keyword evidence="2" id="KW-0813">Transport</keyword>
<dbReference type="PANTHER" id="PTHR23506:SF23">
    <property type="entry name" value="GH10249P"/>
    <property type="match status" value="1"/>
</dbReference>
<evidence type="ECO:0000313" key="9">
    <source>
        <dbReference type="EMBL" id="PYI27909.1"/>
    </source>
</evidence>
<feature type="domain" description="Major facilitator superfamily (MFS) profile" evidence="8">
    <location>
        <begin position="1"/>
        <end position="453"/>
    </location>
</feature>
<dbReference type="Proteomes" id="UP000248817">
    <property type="component" value="Unassembled WGS sequence"/>
</dbReference>
<dbReference type="GO" id="GO:0022857">
    <property type="term" value="F:transmembrane transporter activity"/>
    <property type="evidence" value="ECO:0007669"/>
    <property type="project" value="InterPro"/>
</dbReference>
<dbReference type="InterPro" id="IPR036259">
    <property type="entry name" value="MFS_trans_sf"/>
</dbReference>
<keyword evidence="3 7" id="KW-0812">Transmembrane</keyword>
<feature type="transmembrane region" description="Helical" evidence="7">
    <location>
        <begin position="390"/>
        <end position="414"/>
    </location>
</feature>
<dbReference type="PANTHER" id="PTHR23506">
    <property type="entry name" value="GH10249P"/>
    <property type="match status" value="1"/>
</dbReference>
<evidence type="ECO:0000313" key="10">
    <source>
        <dbReference type="Proteomes" id="UP000248817"/>
    </source>
</evidence>
<feature type="region of interest" description="Disordered" evidence="6">
    <location>
        <begin position="184"/>
        <end position="241"/>
    </location>
</feature>
<dbReference type="AlphaFoldDB" id="A0A2V5HU06"/>
<feature type="transmembrane region" description="Helical" evidence="7">
    <location>
        <begin position="152"/>
        <end position="173"/>
    </location>
</feature>
<keyword evidence="4 7" id="KW-1133">Transmembrane helix</keyword>
<reference evidence="9 10" key="1">
    <citation type="submission" date="2018-02" db="EMBL/GenBank/DDBJ databases">
        <title>The genomes of Aspergillus section Nigri reveals drivers in fungal speciation.</title>
        <authorList>
            <consortium name="DOE Joint Genome Institute"/>
            <person name="Vesth T.C."/>
            <person name="Nybo J."/>
            <person name="Theobald S."/>
            <person name="Brandl J."/>
            <person name="Frisvad J.C."/>
            <person name="Nielsen K.F."/>
            <person name="Lyhne E.K."/>
            <person name="Kogle M.E."/>
            <person name="Kuo A."/>
            <person name="Riley R."/>
            <person name="Clum A."/>
            <person name="Nolan M."/>
            <person name="Lipzen A."/>
            <person name="Salamov A."/>
            <person name="Henrissat B."/>
            <person name="Wiebenga A."/>
            <person name="De vries R.P."/>
            <person name="Grigoriev I.V."/>
            <person name="Mortensen U.H."/>
            <person name="Andersen M.R."/>
            <person name="Baker S.E."/>
        </authorList>
    </citation>
    <scope>NUCLEOTIDE SEQUENCE [LARGE SCALE GENOMIC DNA]</scope>
    <source>
        <strain evidence="9 10">CBS 114.80</strain>
    </source>
</reference>
<feature type="transmembrane region" description="Helical" evidence="7">
    <location>
        <begin position="64"/>
        <end position="92"/>
    </location>
</feature>
<dbReference type="InterPro" id="IPR050930">
    <property type="entry name" value="MFS_Vesicular_Transporter"/>
</dbReference>